<keyword evidence="3 4" id="KW-0862">Zinc</keyword>
<dbReference type="Pfam" id="PF17283">
    <property type="entry name" value="Zn_ribbon_SprT"/>
    <property type="match status" value="1"/>
</dbReference>
<comment type="subcellular location">
    <subcellularLocation>
        <location evidence="4">Cytoplasm</location>
    </subcellularLocation>
</comment>
<dbReference type="GO" id="GO:0005737">
    <property type="term" value="C:cytoplasm"/>
    <property type="evidence" value="ECO:0007669"/>
    <property type="project" value="UniProtKB-SubCell"/>
</dbReference>
<feature type="binding site" evidence="4">
    <location>
        <position position="81"/>
    </location>
    <ligand>
        <name>Zn(2+)</name>
        <dbReference type="ChEBI" id="CHEBI:29105"/>
    </ligand>
</feature>
<reference evidence="7" key="1">
    <citation type="submission" date="2016-09" db="EMBL/GenBank/DDBJ databases">
        <authorList>
            <person name="Gulvik C.A."/>
        </authorList>
    </citation>
    <scope>NUCLEOTIDE SEQUENCE [LARGE SCALE GENOMIC DNA]</scope>
    <source>
        <strain evidence="7">LMG 26676</strain>
    </source>
</reference>
<dbReference type="STRING" id="1131292.BCR24_00175"/>
<accession>A0A1E5HFU1</accession>
<feature type="domain" description="SprT-like" evidence="5">
    <location>
        <begin position="18"/>
        <end position="161"/>
    </location>
</feature>
<evidence type="ECO:0000256" key="3">
    <source>
        <dbReference type="ARBA" id="ARBA00022833"/>
    </source>
</evidence>
<dbReference type="InterPro" id="IPR035240">
    <property type="entry name" value="SprT_Zn_ribbon"/>
</dbReference>
<comment type="caution">
    <text evidence="6">The sequence shown here is derived from an EMBL/GenBank/DDBJ whole genome shotgun (WGS) entry which is preliminary data.</text>
</comment>
<evidence type="ECO:0000256" key="4">
    <source>
        <dbReference type="HAMAP-Rule" id="MF_00745"/>
    </source>
</evidence>
<dbReference type="HAMAP" id="MF_00745">
    <property type="entry name" value="SprT_like"/>
    <property type="match status" value="1"/>
</dbReference>
<dbReference type="NCBIfam" id="NF003339">
    <property type="entry name" value="PRK04351.1"/>
    <property type="match status" value="1"/>
</dbReference>
<dbReference type="InterPro" id="IPR023524">
    <property type="entry name" value="Uncharacterised_SprT-like"/>
</dbReference>
<keyword evidence="1 4" id="KW-0963">Cytoplasm</keyword>
<keyword evidence="7" id="KW-1185">Reference proteome</keyword>
<proteinExistence type="inferred from homology"/>
<feature type="binding site" evidence="4">
    <location>
        <position position="85"/>
    </location>
    <ligand>
        <name>Zn(2+)</name>
        <dbReference type="ChEBI" id="CHEBI:29105"/>
    </ligand>
</feature>
<dbReference type="GO" id="GO:0006950">
    <property type="term" value="P:response to stress"/>
    <property type="evidence" value="ECO:0007669"/>
    <property type="project" value="UniProtKB-ARBA"/>
</dbReference>
<organism evidence="6 7">
    <name type="scientific">Enterococcus ureilyticus</name>
    <dbReference type="NCBI Taxonomy" id="1131292"/>
    <lineage>
        <taxon>Bacteria</taxon>
        <taxon>Bacillati</taxon>
        <taxon>Bacillota</taxon>
        <taxon>Bacilli</taxon>
        <taxon>Lactobacillales</taxon>
        <taxon>Enterococcaceae</taxon>
        <taxon>Enterococcus</taxon>
    </lineage>
</organism>
<dbReference type="AlphaFoldDB" id="A0A1E5HFU1"/>
<dbReference type="RefSeq" id="WP_069638543.1">
    <property type="nucleotide sequence ID" value="NZ_JAFBEZ010000003.1"/>
</dbReference>
<dbReference type="GO" id="GO:0008270">
    <property type="term" value="F:zinc ion binding"/>
    <property type="evidence" value="ECO:0007669"/>
    <property type="project" value="UniProtKB-UniRule"/>
</dbReference>
<sequence>MSSFSKEEKPTKQVLTDDQLQVLVEEISLSFFRKKFQHKAFFNRRLRTTGGRYHLGSHNIDFNPKVFERYGEIELINVIKHELCHYHLHLEGKGYQHKDAEFKSLLKKTGGSRYVRPLVDQKAQSYHQYQCKKCQTLILRKRRINTQRYVCGKCSGKLVELN</sequence>
<comment type="similarity">
    <text evidence="4">Belongs to the SprT family.</text>
</comment>
<keyword evidence="2 4" id="KW-0479">Metal-binding</keyword>
<dbReference type="SMART" id="SM00731">
    <property type="entry name" value="SprT"/>
    <property type="match status" value="1"/>
</dbReference>
<feature type="active site" evidence="4">
    <location>
        <position position="82"/>
    </location>
</feature>
<dbReference type="EMBL" id="MIKC01000001">
    <property type="protein sequence ID" value="OEG23809.1"/>
    <property type="molecule type" value="Genomic_DNA"/>
</dbReference>
<evidence type="ECO:0000313" key="6">
    <source>
        <dbReference type="EMBL" id="OEG23809.1"/>
    </source>
</evidence>
<gene>
    <name evidence="6" type="ORF">BCR24_00175</name>
</gene>
<evidence type="ECO:0000259" key="5">
    <source>
        <dbReference type="SMART" id="SM00731"/>
    </source>
</evidence>
<comment type="cofactor">
    <cofactor evidence="4">
        <name>Zn(2+)</name>
        <dbReference type="ChEBI" id="CHEBI:29105"/>
    </cofactor>
    <text evidence="4">Binds 1 zinc ion.</text>
</comment>
<evidence type="ECO:0000256" key="1">
    <source>
        <dbReference type="ARBA" id="ARBA00022490"/>
    </source>
</evidence>
<name>A0A1E5HFU1_9ENTE</name>
<dbReference type="Proteomes" id="UP000094469">
    <property type="component" value="Unassembled WGS sequence"/>
</dbReference>
<dbReference type="InterPro" id="IPR006640">
    <property type="entry name" value="SprT-like_domain"/>
</dbReference>
<evidence type="ECO:0000313" key="7">
    <source>
        <dbReference type="Proteomes" id="UP000094469"/>
    </source>
</evidence>
<protein>
    <recommendedName>
        <fullName evidence="4">Protein SprT-like</fullName>
    </recommendedName>
</protein>
<dbReference type="Pfam" id="PF10263">
    <property type="entry name" value="SprT-like"/>
    <property type="match status" value="1"/>
</dbReference>
<evidence type="ECO:0000256" key="2">
    <source>
        <dbReference type="ARBA" id="ARBA00022723"/>
    </source>
</evidence>
<dbReference type="OrthoDB" id="9799909at2"/>